<dbReference type="Gene3D" id="3.30.450.40">
    <property type="match status" value="1"/>
</dbReference>
<proteinExistence type="predicted"/>
<dbReference type="InterPro" id="IPR036390">
    <property type="entry name" value="WH_DNA-bd_sf"/>
</dbReference>
<evidence type="ECO:0000256" key="2">
    <source>
        <dbReference type="ARBA" id="ARBA00023015"/>
    </source>
</evidence>
<dbReference type="GO" id="GO:0003700">
    <property type="term" value="F:DNA-binding transcription factor activity"/>
    <property type="evidence" value="ECO:0007669"/>
    <property type="project" value="TreeGrafter"/>
</dbReference>
<feature type="domain" description="IclR-ED" evidence="9">
    <location>
        <begin position="84"/>
        <end position="261"/>
    </location>
</feature>
<organism evidence="10 11">
    <name type="scientific">Nonomuraea diastatica</name>
    <dbReference type="NCBI Taxonomy" id="1848329"/>
    <lineage>
        <taxon>Bacteria</taxon>
        <taxon>Bacillati</taxon>
        <taxon>Actinomycetota</taxon>
        <taxon>Actinomycetes</taxon>
        <taxon>Streptosporangiales</taxon>
        <taxon>Streptosporangiaceae</taxon>
        <taxon>Nonomuraea</taxon>
    </lineage>
</organism>
<evidence type="ECO:0000256" key="4">
    <source>
        <dbReference type="ARBA" id="ARBA00023163"/>
    </source>
</evidence>
<dbReference type="InterPro" id="IPR029016">
    <property type="entry name" value="GAF-like_dom_sf"/>
</dbReference>
<dbReference type="PROSITE" id="PS51078">
    <property type="entry name" value="ICLR_ED"/>
    <property type="match status" value="1"/>
</dbReference>
<dbReference type="EMBL" id="SMKP01000152">
    <property type="protein sequence ID" value="TDD14249.1"/>
    <property type="molecule type" value="Genomic_DNA"/>
</dbReference>
<dbReference type="SMART" id="SM00346">
    <property type="entry name" value="HTH_ICLR"/>
    <property type="match status" value="1"/>
</dbReference>
<dbReference type="InterPro" id="IPR050707">
    <property type="entry name" value="HTH_MetabolicPath_Reg"/>
</dbReference>
<dbReference type="OrthoDB" id="3730822at2"/>
<dbReference type="InterPro" id="IPR005471">
    <property type="entry name" value="Tscrpt_reg_IclR_N"/>
</dbReference>
<evidence type="ECO:0000259" key="8">
    <source>
        <dbReference type="PROSITE" id="PS51077"/>
    </source>
</evidence>
<dbReference type="PROSITE" id="PS51077">
    <property type="entry name" value="HTH_ICLR"/>
    <property type="match status" value="1"/>
</dbReference>
<keyword evidence="3" id="KW-0238">DNA-binding</keyword>
<keyword evidence="4" id="KW-0804">Transcription</keyword>
<dbReference type="GO" id="GO:0006071">
    <property type="term" value="P:glycerol metabolic process"/>
    <property type="evidence" value="ECO:0007669"/>
    <property type="project" value="UniProtKB-KW"/>
</dbReference>
<dbReference type="InterPro" id="IPR036388">
    <property type="entry name" value="WH-like_DNA-bd_sf"/>
</dbReference>
<dbReference type="SUPFAM" id="SSF46785">
    <property type="entry name" value="Winged helix' DNA-binding domain"/>
    <property type="match status" value="1"/>
</dbReference>
<feature type="region of interest" description="Disordered" evidence="7">
    <location>
        <begin position="1"/>
        <end position="20"/>
    </location>
</feature>
<evidence type="ECO:0000256" key="6">
    <source>
        <dbReference type="ARBA" id="ARBA00070406"/>
    </source>
</evidence>
<dbReference type="Gene3D" id="1.10.10.10">
    <property type="entry name" value="Winged helix-like DNA-binding domain superfamily/Winged helix DNA-binding domain"/>
    <property type="match status" value="1"/>
</dbReference>
<comment type="function">
    <text evidence="5">May be an activator protein for the gylABX operon.</text>
</comment>
<evidence type="ECO:0000259" key="9">
    <source>
        <dbReference type="PROSITE" id="PS51078"/>
    </source>
</evidence>
<keyword evidence="11" id="KW-1185">Reference proteome</keyword>
<evidence type="ECO:0000256" key="1">
    <source>
        <dbReference type="ARBA" id="ARBA00022798"/>
    </source>
</evidence>
<evidence type="ECO:0000313" key="10">
    <source>
        <dbReference type="EMBL" id="TDD14249.1"/>
    </source>
</evidence>
<comment type="caution">
    <text evidence="10">The sequence shown here is derived from an EMBL/GenBank/DDBJ whole genome shotgun (WGS) entry which is preliminary data.</text>
</comment>
<dbReference type="Proteomes" id="UP000294543">
    <property type="component" value="Unassembled WGS sequence"/>
</dbReference>
<feature type="domain" description="HTH iclR-type" evidence="8">
    <location>
        <begin position="22"/>
        <end position="83"/>
    </location>
</feature>
<dbReference type="Pfam" id="PF09339">
    <property type="entry name" value="HTH_IclR"/>
    <property type="match status" value="1"/>
</dbReference>
<sequence>MTQHVSDPLPEPAEAGGGVRSVKSAERTIAVLEYLSSADHALSLREVTTGLCLPRASAYALLATLVNTGWIETDDAGRYRIGLRALRAGASYVEHDDVVKRAQTVMNELNIELGETIHLARLDGAEIVYLATNISRHSLAVISRPGRRLPSWATGLGKAILAGRPWDEVDQLLPETLEPRTVHTFTDRAALRTELEEIRRRGHAIDEQESTIGLRCFAVALDFASPPNEALSCSVPVVRLDADHEEAIVTALLRARTRIIR</sequence>
<accession>A0A4R4W6G8</accession>
<evidence type="ECO:0000256" key="5">
    <source>
        <dbReference type="ARBA" id="ARBA00058938"/>
    </source>
</evidence>
<name>A0A4R4W6G8_9ACTN</name>
<reference evidence="10 11" key="1">
    <citation type="submission" date="2019-03" db="EMBL/GenBank/DDBJ databases">
        <title>Draft genome sequences of novel Actinobacteria.</title>
        <authorList>
            <person name="Sahin N."/>
            <person name="Ay H."/>
            <person name="Saygin H."/>
        </authorList>
    </citation>
    <scope>NUCLEOTIDE SEQUENCE [LARGE SCALE GENOMIC DNA]</scope>
    <source>
        <strain evidence="10 11">KC712</strain>
    </source>
</reference>
<dbReference type="AlphaFoldDB" id="A0A4R4W6G8"/>
<dbReference type="GO" id="GO:0003677">
    <property type="term" value="F:DNA binding"/>
    <property type="evidence" value="ECO:0007669"/>
    <property type="project" value="UniProtKB-KW"/>
</dbReference>
<evidence type="ECO:0000256" key="7">
    <source>
        <dbReference type="SAM" id="MobiDB-lite"/>
    </source>
</evidence>
<evidence type="ECO:0000313" key="11">
    <source>
        <dbReference type="Proteomes" id="UP000294543"/>
    </source>
</evidence>
<gene>
    <name evidence="10" type="ORF">E1294_38205</name>
</gene>
<dbReference type="Pfam" id="PF01614">
    <property type="entry name" value="IclR_C"/>
    <property type="match status" value="1"/>
</dbReference>
<dbReference type="PANTHER" id="PTHR30136">
    <property type="entry name" value="HELIX-TURN-HELIX TRANSCRIPTIONAL REGULATOR, ICLR FAMILY"/>
    <property type="match status" value="1"/>
</dbReference>
<protein>
    <recommendedName>
        <fullName evidence="6">Glycerol operon regulatory protein</fullName>
    </recommendedName>
</protein>
<keyword evidence="1" id="KW-0319">Glycerol metabolism</keyword>
<dbReference type="FunFam" id="1.10.10.10:FF:000056">
    <property type="entry name" value="IclR family transcriptional regulator"/>
    <property type="match status" value="1"/>
</dbReference>
<evidence type="ECO:0000256" key="3">
    <source>
        <dbReference type="ARBA" id="ARBA00023125"/>
    </source>
</evidence>
<dbReference type="SUPFAM" id="SSF55781">
    <property type="entry name" value="GAF domain-like"/>
    <property type="match status" value="1"/>
</dbReference>
<dbReference type="InterPro" id="IPR014757">
    <property type="entry name" value="Tscrpt_reg_IclR_C"/>
</dbReference>
<keyword evidence="2" id="KW-0805">Transcription regulation</keyword>
<dbReference type="PANTHER" id="PTHR30136:SF24">
    <property type="entry name" value="HTH-TYPE TRANSCRIPTIONAL REPRESSOR ALLR"/>
    <property type="match status" value="1"/>
</dbReference>
<dbReference type="GO" id="GO:0045892">
    <property type="term" value="P:negative regulation of DNA-templated transcription"/>
    <property type="evidence" value="ECO:0007669"/>
    <property type="project" value="TreeGrafter"/>
</dbReference>
<dbReference type="RefSeq" id="WP_132515856.1">
    <property type="nucleotide sequence ID" value="NZ_SMKP01000152.1"/>
</dbReference>